<sequence length="93" mass="9389">MPTIWSGQATVTGSTGLFTVNIPAGTFTNPPKVFVTGRGTDTQGGAVYASVTSVTNTTITGRANTSTTTGVLLVYILTHAPAGTVIDVMAIGN</sequence>
<protein>
    <submittedName>
        <fullName evidence="1">Uncharacterized protein</fullName>
    </submittedName>
</protein>
<proteinExistence type="predicted"/>
<dbReference type="KEGG" id="vg:40088677"/>
<keyword evidence="2" id="KW-1185">Reference proteome</keyword>
<evidence type="ECO:0000313" key="2">
    <source>
        <dbReference type="Proteomes" id="UP000223025"/>
    </source>
</evidence>
<dbReference type="GeneID" id="40088677"/>
<dbReference type="Proteomes" id="UP000223025">
    <property type="component" value="Segment"/>
</dbReference>
<dbReference type="RefSeq" id="YP_009612339.1">
    <property type="nucleotide sequence ID" value="NC_042013.1"/>
</dbReference>
<reference evidence="1 2" key="1">
    <citation type="submission" date="2017-06" db="EMBL/GenBank/DDBJ databases">
        <authorList>
            <person name="Kim H.J."/>
            <person name="Triplett B.A."/>
        </authorList>
    </citation>
    <scope>NUCLEOTIDE SEQUENCE [LARGE SCALE GENOMIC DNA]</scope>
</reference>
<accession>A0A2L0V0W2</accession>
<evidence type="ECO:0000313" key="1">
    <source>
        <dbReference type="EMBL" id="AUZ95427.1"/>
    </source>
</evidence>
<organism evidence="1 2">
    <name type="scientific">Agrobacterium phage Atu_ph07</name>
    <dbReference type="NCBI Taxonomy" id="2024264"/>
    <lineage>
        <taxon>Viruses</taxon>
        <taxon>Duplodnaviria</taxon>
        <taxon>Heunggongvirae</taxon>
        <taxon>Uroviricota</taxon>
        <taxon>Caudoviricetes</taxon>
        <taxon>Polybotosvirus</taxon>
        <taxon>Polybotosvirus Atuph07</taxon>
    </lineage>
</organism>
<dbReference type="EMBL" id="MF403008">
    <property type="protein sequence ID" value="AUZ95427.1"/>
    <property type="molecule type" value="Genomic_DNA"/>
</dbReference>
<name>A0A2L0V0W2_9CAUD</name>